<name>A0A7T2TZE6_9BURK</name>
<dbReference type="KEGG" id="bhg:I6G56_14515"/>
<evidence type="ECO:0000313" key="6">
    <source>
        <dbReference type="Proteomes" id="UP000594943"/>
    </source>
</evidence>
<dbReference type="Proteomes" id="UP000594943">
    <property type="component" value="Chromosome 1"/>
</dbReference>
<accession>A0A7T2TZE6</accession>
<dbReference type="SUPFAM" id="SSF55729">
    <property type="entry name" value="Acyl-CoA N-acyltransferases (Nat)"/>
    <property type="match status" value="1"/>
</dbReference>
<dbReference type="FunFam" id="3.40.630.30:FF:000064">
    <property type="entry name" value="GNAT family acetyltransferase"/>
    <property type="match status" value="1"/>
</dbReference>
<organism evidence="5 6">
    <name type="scientific">Burkholderia humptydooensis</name>
    <dbReference type="NCBI Taxonomy" id="430531"/>
    <lineage>
        <taxon>Bacteria</taxon>
        <taxon>Pseudomonadati</taxon>
        <taxon>Pseudomonadota</taxon>
        <taxon>Betaproteobacteria</taxon>
        <taxon>Burkholderiales</taxon>
        <taxon>Burkholderiaceae</taxon>
        <taxon>Burkholderia</taxon>
        <taxon>pseudomallei group</taxon>
    </lineage>
</organism>
<keyword evidence="3" id="KW-0012">Acyltransferase</keyword>
<reference evidence="5 6" key="1">
    <citation type="submission" date="2020-12" db="EMBL/GenBank/DDBJ databases">
        <title>FDA dAtabase for Regulatory Grade micrObial Sequences (FDA-ARGOS): Supporting development and validation of Infectious Disease Dx tests.</title>
        <authorList>
            <person name="Nelson B."/>
            <person name="Plummer A."/>
            <person name="Tallon L."/>
            <person name="Sadzewicz L."/>
            <person name="Zhao X."/>
            <person name="Boylan J."/>
            <person name="Ott S."/>
            <person name="Bowen H."/>
            <person name="Vavikolanu K."/>
            <person name="Mehta A."/>
            <person name="Aluvathingal J."/>
            <person name="Nadendla S."/>
            <person name="Myers T."/>
            <person name="Yan Y."/>
            <person name="Sichtig H."/>
        </authorList>
    </citation>
    <scope>NUCLEOTIDE SEQUENCE [LARGE SCALE GENOMIC DNA]</scope>
    <source>
        <strain evidence="5 6">FDAARGOS_899</strain>
    </source>
</reference>
<dbReference type="PANTHER" id="PTHR10545:SF29">
    <property type="entry name" value="GH14572P-RELATED"/>
    <property type="match status" value="1"/>
</dbReference>
<evidence type="ECO:0000259" key="4">
    <source>
        <dbReference type="PROSITE" id="PS51186"/>
    </source>
</evidence>
<comment type="similarity">
    <text evidence="1">Belongs to the acetyltransferase family.</text>
</comment>
<dbReference type="GO" id="GO:0008080">
    <property type="term" value="F:N-acetyltransferase activity"/>
    <property type="evidence" value="ECO:0007669"/>
    <property type="project" value="UniProtKB-ARBA"/>
</dbReference>
<sequence>MSAGDTTAIRAAAAADVPAMLALMRELAKFEQLTHLFVATEADLADALFGARPSAEALVAVNGTVNGGAIVGYALYFHNYSTFVGRRGLYLEDLYVQPSQRGTGLGTRMLRRLAAIAVERRCARFEWTVLDWNQPAIEFYRKMGAQIMPDWRVVRVTGDTLAQLANGTA</sequence>
<feature type="domain" description="N-acetyltransferase" evidence="4">
    <location>
        <begin position="7"/>
        <end position="166"/>
    </location>
</feature>
<evidence type="ECO:0000313" key="5">
    <source>
        <dbReference type="EMBL" id="QPS42796.1"/>
    </source>
</evidence>
<dbReference type="InterPro" id="IPR016181">
    <property type="entry name" value="Acyl_CoA_acyltransferase"/>
</dbReference>
<protein>
    <submittedName>
        <fullName evidence="5">GNAT family N-acetyltransferase</fullName>
    </submittedName>
</protein>
<proteinExistence type="inferred from homology"/>
<dbReference type="CDD" id="cd04301">
    <property type="entry name" value="NAT_SF"/>
    <property type="match status" value="1"/>
</dbReference>
<evidence type="ECO:0000256" key="2">
    <source>
        <dbReference type="ARBA" id="ARBA00022679"/>
    </source>
</evidence>
<dbReference type="EMBL" id="CP065686">
    <property type="protein sequence ID" value="QPS42796.1"/>
    <property type="molecule type" value="Genomic_DNA"/>
</dbReference>
<dbReference type="InterPro" id="IPR000182">
    <property type="entry name" value="GNAT_dom"/>
</dbReference>
<dbReference type="InterPro" id="IPR051016">
    <property type="entry name" value="Diverse_Substrate_AcTransf"/>
</dbReference>
<dbReference type="PROSITE" id="PS51186">
    <property type="entry name" value="GNAT"/>
    <property type="match status" value="1"/>
</dbReference>
<dbReference type="AlphaFoldDB" id="A0A7T2TZE6"/>
<dbReference type="PANTHER" id="PTHR10545">
    <property type="entry name" value="DIAMINE N-ACETYLTRANSFERASE"/>
    <property type="match status" value="1"/>
</dbReference>
<keyword evidence="2 5" id="KW-0808">Transferase</keyword>
<evidence type="ECO:0000256" key="1">
    <source>
        <dbReference type="ARBA" id="ARBA00008694"/>
    </source>
</evidence>
<dbReference type="Gene3D" id="3.40.630.30">
    <property type="match status" value="1"/>
</dbReference>
<dbReference type="Pfam" id="PF00583">
    <property type="entry name" value="Acetyltransf_1"/>
    <property type="match status" value="1"/>
</dbReference>
<gene>
    <name evidence="5" type="ORF">I6G56_14515</name>
</gene>
<evidence type="ECO:0000256" key="3">
    <source>
        <dbReference type="ARBA" id="ARBA00023315"/>
    </source>
</evidence>